<evidence type="ECO:0000256" key="6">
    <source>
        <dbReference type="ARBA" id="ARBA00022840"/>
    </source>
</evidence>
<reference evidence="11 12" key="1">
    <citation type="submission" date="2021-03" db="EMBL/GenBank/DDBJ databases">
        <title>Sequencing the genomes of 1000 actinobacteria strains.</title>
        <authorList>
            <person name="Klenk H.-P."/>
        </authorList>
    </citation>
    <scope>NUCLEOTIDE SEQUENCE [LARGE SCALE GENOMIC DNA]</scope>
    <source>
        <strain evidence="11 12">DSM 45516</strain>
    </source>
</reference>
<dbReference type="SUPFAM" id="SSF56112">
    <property type="entry name" value="Protein kinase-like (PK-like)"/>
    <property type="match status" value="1"/>
</dbReference>
<dbReference type="SMART" id="SM00220">
    <property type="entry name" value="S_TKc"/>
    <property type="match status" value="1"/>
</dbReference>
<dbReference type="InterPro" id="IPR000719">
    <property type="entry name" value="Prot_kinase_dom"/>
</dbReference>
<evidence type="ECO:0000256" key="8">
    <source>
        <dbReference type="SAM" id="MobiDB-lite"/>
    </source>
</evidence>
<evidence type="ECO:0000313" key="12">
    <source>
        <dbReference type="Proteomes" id="UP001519325"/>
    </source>
</evidence>
<keyword evidence="9" id="KW-1133">Transmembrane helix</keyword>
<dbReference type="PANTHER" id="PTHR43289:SF6">
    <property type="entry name" value="SERINE_THREONINE-PROTEIN KINASE NEKL-3"/>
    <property type="match status" value="1"/>
</dbReference>
<feature type="domain" description="Protein kinase" evidence="10">
    <location>
        <begin position="12"/>
        <end position="267"/>
    </location>
</feature>
<keyword evidence="12" id="KW-1185">Reference proteome</keyword>
<protein>
    <recommendedName>
        <fullName evidence="1">non-specific serine/threonine protein kinase</fullName>
        <ecNumber evidence="1">2.7.11.1</ecNumber>
    </recommendedName>
</protein>
<dbReference type="InterPro" id="IPR008271">
    <property type="entry name" value="Ser/Thr_kinase_AS"/>
</dbReference>
<keyword evidence="2 11" id="KW-0723">Serine/threonine-protein kinase</keyword>
<feature type="transmembrane region" description="Helical" evidence="9">
    <location>
        <begin position="336"/>
        <end position="360"/>
    </location>
</feature>
<evidence type="ECO:0000256" key="5">
    <source>
        <dbReference type="ARBA" id="ARBA00022777"/>
    </source>
</evidence>
<keyword evidence="4 7" id="KW-0547">Nucleotide-binding</keyword>
<keyword evidence="6 7" id="KW-0067">ATP-binding</keyword>
<gene>
    <name evidence="11" type="ORF">BJ987_002141</name>
</gene>
<dbReference type="GO" id="GO:0004674">
    <property type="term" value="F:protein serine/threonine kinase activity"/>
    <property type="evidence" value="ECO:0007669"/>
    <property type="project" value="UniProtKB-KW"/>
</dbReference>
<evidence type="ECO:0000259" key="10">
    <source>
        <dbReference type="PROSITE" id="PS50011"/>
    </source>
</evidence>
<keyword evidence="9" id="KW-0812">Transmembrane</keyword>
<dbReference type="EMBL" id="JAGGMR010000001">
    <property type="protein sequence ID" value="MBP2189240.1"/>
    <property type="molecule type" value="Genomic_DNA"/>
</dbReference>
<name>A0ABS4QC15_9NOCA</name>
<evidence type="ECO:0000256" key="4">
    <source>
        <dbReference type="ARBA" id="ARBA00022741"/>
    </source>
</evidence>
<dbReference type="InterPro" id="IPR017441">
    <property type="entry name" value="Protein_kinase_ATP_BS"/>
</dbReference>
<dbReference type="Gene3D" id="1.10.510.10">
    <property type="entry name" value="Transferase(Phosphotransferase) domain 1"/>
    <property type="match status" value="1"/>
</dbReference>
<keyword evidence="9" id="KW-0472">Membrane</keyword>
<dbReference type="PROSITE" id="PS00107">
    <property type="entry name" value="PROTEIN_KINASE_ATP"/>
    <property type="match status" value="1"/>
</dbReference>
<evidence type="ECO:0000256" key="2">
    <source>
        <dbReference type="ARBA" id="ARBA00022527"/>
    </source>
</evidence>
<organism evidence="11 12">
    <name type="scientific">Nocardia goodfellowii</name>
    <dbReference type="NCBI Taxonomy" id="882446"/>
    <lineage>
        <taxon>Bacteria</taxon>
        <taxon>Bacillati</taxon>
        <taxon>Actinomycetota</taxon>
        <taxon>Actinomycetes</taxon>
        <taxon>Mycobacteriales</taxon>
        <taxon>Nocardiaceae</taxon>
        <taxon>Nocardia</taxon>
    </lineage>
</organism>
<evidence type="ECO:0000256" key="7">
    <source>
        <dbReference type="PROSITE-ProRule" id="PRU10141"/>
    </source>
</evidence>
<dbReference type="PROSITE" id="PS00108">
    <property type="entry name" value="PROTEIN_KINASE_ST"/>
    <property type="match status" value="1"/>
</dbReference>
<dbReference type="RefSeq" id="WP_209887637.1">
    <property type="nucleotide sequence ID" value="NZ_JAGGMR010000001.1"/>
</dbReference>
<proteinExistence type="predicted"/>
<dbReference type="PANTHER" id="PTHR43289">
    <property type="entry name" value="MITOGEN-ACTIVATED PROTEIN KINASE KINASE KINASE 20-RELATED"/>
    <property type="match status" value="1"/>
</dbReference>
<keyword evidence="5 11" id="KW-0418">Kinase</keyword>
<feature type="binding site" evidence="7">
    <location>
        <position position="41"/>
    </location>
    <ligand>
        <name>ATP</name>
        <dbReference type="ChEBI" id="CHEBI:30616"/>
    </ligand>
</feature>
<keyword evidence="3" id="KW-0808">Transferase</keyword>
<dbReference type="CDD" id="cd14014">
    <property type="entry name" value="STKc_PknB_like"/>
    <property type="match status" value="1"/>
</dbReference>
<evidence type="ECO:0000313" key="11">
    <source>
        <dbReference type="EMBL" id="MBP2189240.1"/>
    </source>
</evidence>
<dbReference type="Gene3D" id="3.30.200.20">
    <property type="entry name" value="Phosphorylase Kinase, domain 1"/>
    <property type="match status" value="1"/>
</dbReference>
<evidence type="ECO:0000256" key="9">
    <source>
        <dbReference type="SAM" id="Phobius"/>
    </source>
</evidence>
<comment type="caution">
    <text evidence="11">The sequence shown here is derived from an EMBL/GenBank/DDBJ whole genome shotgun (WGS) entry which is preliminary data.</text>
</comment>
<dbReference type="Pfam" id="PF00069">
    <property type="entry name" value="Pkinase"/>
    <property type="match status" value="1"/>
</dbReference>
<sequence>MISGRTMVDGRFELIEPLGSGGMGTVWRALDVMLHREVALKEVRPDVSPGASSPDVQRERVLREARALARIGHPNVVAVHHIVNSAAEAHPWIVMELVRGQSLADRLAAGPLPVGVAARLGRGILAGLRAAHAVGVLHRDVKPANVMLREDDSPVLTDFGIAAIDGLNGLTSTGHLVGSLEYVAPERLGGQEGHPASDLWSLGLVLYVAVEGFHPMRRETTVAVLAAVLAGEVPPPRRAGPLTPVLAALLVADPERRPSLEQVDQLLAQAISATSTPSMRLDAIPQPFPGPESTTRSSVDRSGPPSLPGARYAPAQPVDAQQLSHAPRPPERRRNVLIVGGIAALLIASATVPIAMWTAWPDTSTAQPSAPGTPSATPGPATDTETAAPAPTESTSLLTPDGIRQAIASIEKATGSTEFTDTVIYPDFINTGVPVPNRPTVYDSYNFKRENSVTTRIGPGGTLTDPTIRLNTINWDLVPGLFRTAEEKIGLPNPTKRYIIVDHWSFNDDKPTLRFYLADDYDGGYLAAALDGTVVHVVPVER</sequence>
<feature type="region of interest" description="Disordered" evidence="8">
    <location>
        <begin position="363"/>
        <end position="400"/>
    </location>
</feature>
<accession>A0ABS4QC15</accession>
<feature type="region of interest" description="Disordered" evidence="8">
    <location>
        <begin position="278"/>
        <end position="331"/>
    </location>
</feature>
<evidence type="ECO:0000256" key="1">
    <source>
        <dbReference type="ARBA" id="ARBA00012513"/>
    </source>
</evidence>
<dbReference type="PROSITE" id="PS50011">
    <property type="entry name" value="PROTEIN_KINASE_DOM"/>
    <property type="match status" value="1"/>
</dbReference>
<evidence type="ECO:0000256" key="3">
    <source>
        <dbReference type="ARBA" id="ARBA00022679"/>
    </source>
</evidence>
<dbReference type="InterPro" id="IPR011009">
    <property type="entry name" value="Kinase-like_dom_sf"/>
</dbReference>
<dbReference type="EC" id="2.7.11.1" evidence="1"/>
<feature type="compositionally biased region" description="Low complexity" evidence="8">
    <location>
        <begin position="363"/>
        <end position="392"/>
    </location>
</feature>
<dbReference type="Proteomes" id="UP001519325">
    <property type="component" value="Unassembled WGS sequence"/>
</dbReference>